<accession>B4VQK3</accession>
<dbReference type="AlphaFoldDB" id="B4VQK3"/>
<protein>
    <submittedName>
        <fullName evidence="1">Uncharacterized protein</fullName>
    </submittedName>
</protein>
<dbReference type="Proteomes" id="UP000003835">
    <property type="component" value="Unassembled WGS sequence"/>
</dbReference>
<evidence type="ECO:0000313" key="1">
    <source>
        <dbReference type="EMBL" id="EDX75830.1"/>
    </source>
</evidence>
<sequence>MTRWRAWEKPEKLGQGGFCRKVIGLSVNFALNKGRPDRIEWTGVVN</sequence>
<dbReference type="EMBL" id="DS989848">
    <property type="protein sequence ID" value="EDX75830.1"/>
    <property type="molecule type" value="Genomic_DNA"/>
</dbReference>
<gene>
    <name evidence="1" type="ORF">MC7420_6485</name>
</gene>
<evidence type="ECO:0000313" key="2">
    <source>
        <dbReference type="Proteomes" id="UP000003835"/>
    </source>
</evidence>
<organism evidence="1 2">
    <name type="scientific">Coleofasciculus chthonoplastes PCC 7420</name>
    <dbReference type="NCBI Taxonomy" id="118168"/>
    <lineage>
        <taxon>Bacteria</taxon>
        <taxon>Bacillati</taxon>
        <taxon>Cyanobacteriota</taxon>
        <taxon>Cyanophyceae</taxon>
        <taxon>Coleofasciculales</taxon>
        <taxon>Coleofasciculaceae</taxon>
        <taxon>Coleofasciculus</taxon>
    </lineage>
</organism>
<reference evidence="1 2" key="1">
    <citation type="submission" date="2008-07" db="EMBL/GenBank/DDBJ databases">
        <authorList>
            <person name="Tandeau de Marsac N."/>
            <person name="Ferriera S."/>
            <person name="Johnson J."/>
            <person name="Kravitz S."/>
            <person name="Beeson K."/>
            <person name="Sutton G."/>
            <person name="Rogers Y.-H."/>
            <person name="Friedman R."/>
            <person name="Frazier M."/>
            <person name="Venter J.C."/>
        </authorList>
    </citation>
    <scope>NUCLEOTIDE SEQUENCE [LARGE SCALE GENOMIC DNA]</scope>
    <source>
        <strain evidence="1 2">PCC 7420</strain>
    </source>
</reference>
<name>B4VQK3_9CYAN</name>
<dbReference type="HOGENOM" id="CLU_3182443_0_0_3"/>
<proteinExistence type="predicted"/>
<keyword evidence="2" id="KW-1185">Reference proteome</keyword>